<evidence type="ECO:0000313" key="3">
    <source>
        <dbReference type="Proteomes" id="UP000647587"/>
    </source>
</evidence>
<name>A0ABQ2ERL9_9DEIO</name>
<feature type="compositionally biased region" description="Basic and acidic residues" evidence="1">
    <location>
        <begin position="1"/>
        <end position="24"/>
    </location>
</feature>
<evidence type="ECO:0000256" key="1">
    <source>
        <dbReference type="SAM" id="MobiDB-lite"/>
    </source>
</evidence>
<evidence type="ECO:0000313" key="2">
    <source>
        <dbReference type="EMBL" id="GGK18881.1"/>
    </source>
</evidence>
<accession>A0ABQ2ERL9</accession>
<dbReference type="Proteomes" id="UP000647587">
    <property type="component" value="Unassembled WGS sequence"/>
</dbReference>
<feature type="region of interest" description="Disordered" evidence="1">
    <location>
        <begin position="1"/>
        <end position="61"/>
    </location>
</feature>
<proteinExistence type="predicted"/>
<protein>
    <submittedName>
        <fullName evidence="2">Uncharacterized protein</fullName>
    </submittedName>
</protein>
<keyword evidence="3" id="KW-1185">Reference proteome</keyword>
<organism evidence="2 3">
    <name type="scientific">Deinococcus malanensis</name>
    <dbReference type="NCBI Taxonomy" id="1706855"/>
    <lineage>
        <taxon>Bacteria</taxon>
        <taxon>Thermotogati</taxon>
        <taxon>Deinococcota</taxon>
        <taxon>Deinococci</taxon>
        <taxon>Deinococcales</taxon>
        <taxon>Deinococcaceae</taxon>
        <taxon>Deinococcus</taxon>
    </lineage>
</organism>
<dbReference type="EMBL" id="BMPP01000003">
    <property type="protein sequence ID" value="GGK18881.1"/>
    <property type="molecule type" value="Genomic_DNA"/>
</dbReference>
<comment type="caution">
    <text evidence="2">The sequence shown here is derived from an EMBL/GenBank/DDBJ whole genome shotgun (WGS) entry which is preliminary data.</text>
</comment>
<sequence>MPRYHHAADRPFDPGAHHLCHTDGRLSGAQNDSASAAYRQDGTLQRPGRMPALYSSMEGAQ</sequence>
<gene>
    <name evidence="2" type="ORF">GCM10008955_10350</name>
</gene>
<reference evidence="3" key="1">
    <citation type="journal article" date="2019" name="Int. J. Syst. Evol. Microbiol.">
        <title>The Global Catalogue of Microorganisms (GCM) 10K type strain sequencing project: providing services to taxonomists for standard genome sequencing and annotation.</title>
        <authorList>
            <consortium name="The Broad Institute Genomics Platform"/>
            <consortium name="The Broad Institute Genome Sequencing Center for Infectious Disease"/>
            <person name="Wu L."/>
            <person name="Ma J."/>
        </authorList>
    </citation>
    <scope>NUCLEOTIDE SEQUENCE [LARGE SCALE GENOMIC DNA]</scope>
    <source>
        <strain evidence="3">JCM 30331</strain>
    </source>
</reference>